<dbReference type="RefSeq" id="WP_052789202.1">
    <property type="nucleotide sequence ID" value="NZ_AVQD01000004.1"/>
</dbReference>
<reference evidence="2 3" key="1">
    <citation type="journal article" date="2015" name="Int J Genomics">
        <title>Comparative Genomics Revealed Genetic Diversity and Species/Strain-Level Differences in Carbohydrate Metabolism of Three Probiotic Bifidobacterial Species.</title>
        <authorList>
            <person name="Odamaki T."/>
            <person name="Horigome A."/>
            <person name="Sugahara H."/>
            <person name="Hashikura N."/>
            <person name="Minami J."/>
            <person name="Xiao J.Z."/>
            <person name="Abe F."/>
        </authorList>
    </citation>
    <scope>NUCLEOTIDE SEQUENCE [LARGE SCALE GENOMIC DNA]</scope>
    <source>
        <strain evidence="2 3">MCC 1128</strain>
    </source>
</reference>
<gene>
    <name evidence="2" type="ORF">BBM1128_02800</name>
</gene>
<accession>A0A0L7B5Y8</accession>
<sequence length="132" mass="15055">MSSKPTAETRRTVQRRDRYRCAMCDRETGSHWSGDSIHHREPRSHPFDRLHQPENLLQLCGSGTTGCHGWVHAHPARAYRLGYLVHTGKDPATIPVYYRTGGWQQLNKDGTRHPCPPPENLPAHIDIKKGDE</sequence>
<proteinExistence type="predicted"/>
<dbReference type="AlphaFoldDB" id="A0A0L7B5Y8"/>
<name>A0A0L7B5Y8_BIFBR</name>
<organism evidence="2 3">
    <name type="scientific">Bifidobacterium breve MCC 1128</name>
    <dbReference type="NCBI Taxonomy" id="1365965"/>
    <lineage>
        <taxon>Bacteria</taxon>
        <taxon>Bacillati</taxon>
        <taxon>Actinomycetota</taxon>
        <taxon>Actinomycetes</taxon>
        <taxon>Bifidobacteriales</taxon>
        <taxon>Bifidobacteriaceae</taxon>
        <taxon>Bifidobacterium</taxon>
    </lineage>
</organism>
<feature type="compositionally biased region" description="Basic and acidic residues" evidence="1">
    <location>
        <begin position="36"/>
        <end position="50"/>
    </location>
</feature>
<dbReference type="PATRIC" id="fig|1365965.3.peg.565"/>
<comment type="caution">
    <text evidence="2">The sequence shown here is derived from an EMBL/GenBank/DDBJ whole genome shotgun (WGS) entry which is preliminary data.</text>
</comment>
<keyword evidence="2" id="KW-0255">Endonuclease</keyword>
<evidence type="ECO:0000313" key="3">
    <source>
        <dbReference type="Proteomes" id="UP000037193"/>
    </source>
</evidence>
<keyword evidence="2" id="KW-0378">Hydrolase</keyword>
<feature type="region of interest" description="Disordered" evidence="1">
    <location>
        <begin position="27"/>
        <end position="50"/>
    </location>
</feature>
<evidence type="ECO:0000256" key="1">
    <source>
        <dbReference type="SAM" id="MobiDB-lite"/>
    </source>
</evidence>
<dbReference type="EMBL" id="AVQD01000004">
    <property type="protein sequence ID" value="KOA42663.1"/>
    <property type="molecule type" value="Genomic_DNA"/>
</dbReference>
<dbReference type="GO" id="GO:0004519">
    <property type="term" value="F:endonuclease activity"/>
    <property type="evidence" value="ECO:0007669"/>
    <property type="project" value="UniProtKB-KW"/>
</dbReference>
<keyword evidence="2" id="KW-0540">Nuclease</keyword>
<evidence type="ECO:0000313" key="2">
    <source>
        <dbReference type="EMBL" id="KOA42663.1"/>
    </source>
</evidence>
<dbReference type="Proteomes" id="UP000037193">
    <property type="component" value="Unassembled WGS sequence"/>
</dbReference>
<protein>
    <submittedName>
        <fullName evidence="2">Restriction endonuclease</fullName>
    </submittedName>
</protein>